<accession>A0A7J5U4X9</accession>
<sequence length="65" mass="7811">MSVQEIEIAISQLSDQEKWQLSDWFTEYMNQQWDKQLEEDAVTGRLDHLIRDAKEEIRKGDFKPL</sequence>
<protein>
    <submittedName>
        <fullName evidence="1">Uncharacterized protein</fullName>
    </submittedName>
</protein>
<name>A0A7J5U4X9_9BACT</name>
<gene>
    <name evidence="1" type="ORF">F5984_02035</name>
</gene>
<dbReference type="AlphaFoldDB" id="A0A7J5U4X9"/>
<evidence type="ECO:0000313" key="2">
    <source>
        <dbReference type="Proteomes" id="UP000488299"/>
    </source>
</evidence>
<dbReference type="EMBL" id="WELI01000001">
    <property type="protein sequence ID" value="KAB7732753.1"/>
    <property type="molecule type" value="Genomic_DNA"/>
</dbReference>
<dbReference type="RefSeq" id="WP_152122320.1">
    <property type="nucleotide sequence ID" value="NZ_WELI01000001.1"/>
</dbReference>
<proteinExistence type="predicted"/>
<reference evidence="1 2" key="1">
    <citation type="submission" date="2019-10" db="EMBL/GenBank/DDBJ databases">
        <title>Rudanella paleaurantiibacter sp. nov., isolated from sludge.</title>
        <authorList>
            <person name="Xu S.Q."/>
        </authorList>
    </citation>
    <scope>NUCLEOTIDE SEQUENCE [LARGE SCALE GENOMIC DNA]</scope>
    <source>
        <strain evidence="1 2">HX-22-17</strain>
    </source>
</reference>
<evidence type="ECO:0000313" key="1">
    <source>
        <dbReference type="EMBL" id="KAB7732753.1"/>
    </source>
</evidence>
<organism evidence="1 2">
    <name type="scientific">Rudanella paleaurantiibacter</name>
    <dbReference type="NCBI Taxonomy" id="2614655"/>
    <lineage>
        <taxon>Bacteria</taxon>
        <taxon>Pseudomonadati</taxon>
        <taxon>Bacteroidota</taxon>
        <taxon>Cytophagia</taxon>
        <taxon>Cytophagales</taxon>
        <taxon>Cytophagaceae</taxon>
        <taxon>Rudanella</taxon>
    </lineage>
</organism>
<comment type="caution">
    <text evidence="1">The sequence shown here is derived from an EMBL/GenBank/DDBJ whole genome shotgun (WGS) entry which is preliminary data.</text>
</comment>
<dbReference type="Proteomes" id="UP000488299">
    <property type="component" value="Unassembled WGS sequence"/>
</dbReference>
<keyword evidence="2" id="KW-1185">Reference proteome</keyword>